<comment type="caution">
    <text evidence="2">The sequence shown here is derived from an EMBL/GenBank/DDBJ whole genome shotgun (WGS) entry which is preliminary data.</text>
</comment>
<dbReference type="EMBL" id="BBLT01000001">
    <property type="protein sequence ID" value="GAL83667.1"/>
    <property type="molecule type" value="Genomic_DNA"/>
</dbReference>
<protein>
    <recommendedName>
        <fullName evidence="4">DUF4374 domain-containing protein</fullName>
    </recommendedName>
</protein>
<dbReference type="STRING" id="153721.MYP_894"/>
<keyword evidence="1" id="KW-0732">Signal</keyword>
<feature type="chain" id="PRO_5001937299" description="DUF4374 domain-containing protein" evidence="1">
    <location>
        <begin position="22"/>
        <end position="444"/>
    </location>
</feature>
<gene>
    <name evidence="2" type="ORF">MYP_894</name>
</gene>
<evidence type="ECO:0008006" key="4">
    <source>
        <dbReference type="Google" id="ProtNLM"/>
    </source>
</evidence>
<dbReference type="Proteomes" id="UP000030185">
    <property type="component" value="Unassembled WGS sequence"/>
</dbReference>
<keyword evidence="3" id="KW-1185">Reference proteome</keyword>
<proteinExistence type="predicted"/>
<organism evidence="2 3">
    <name type="scientific">Sporocytophaga myxococcoides</name>
    <dbReference type="NCBI Taxonomy" id="153721"/>
    <lineage>
        <taxon>Bacteria</taxon>
        <taxon>Pseudomonadati</taxon>
        <taxon>Bacteroidota</taxon>
        <taxon>Cytophagia</taxon>
        <taxon>Cytophagales</taxon>
        <taxon>Cytophagaceae</taxon>
        <taxon>Sporocytophaga</taxon>
    </lineage>
</organism>
<evidence type="ECO:0000256" key="1">
    <source>
        <dbReference type="SAM" id="SignalP"/>
    </source>
</evidence>
<dbReference type="RefSeq" id="WP_045458859.1">
    <property type="nucleotide sequence ID" value="NZ_BBLT01000001.1"/>
</dbReference>
<feature type="signal peptide" evidence="1">
    <location>
        <begin position="1"/>
        <end position="21"/>
    </location>
</feature>
<sequence length="444" mass="47410">MNKKVLPILKSVILSGVLVIAASCKKNSDPAPSSHDADTRIYHVALAVDPENQSSTFFQQVSDFSSSGPDIDFSTAGFQLASTRTARPYSSPNGQYIFSYDYSGGQVYSYKANSGGASNYTLVDQVNPTQAIGSTVARFTKVSNDACLLHIVNTSPATAEGVVRDSKGTFLRIKNKTSFIKISTDASTGAVNMGSSVVHEDVLLDAAEAQSGVFISRIDAPVVANGKVYYGFARAKKDTADLGGANVSSYKPATASVLVMDYPSFSNPVVIYSNKAQGNTNGYRTPTAHVNEEGDAYQLVSVNGKDTKILKLRNGSFDAGYEFNLSSLVGKNTYADGWFYVGNGIGYIPFLDTDLGTTESPNYSLARIDLKNNTAVILNLPANLWFRQYQNSIVADGKFVMAVVPSGADGNFYLFDPSSTSPDAFEVGAKIKNRGAGTAYIGIF</sequence>
<reference evidence="2 3" key="1">
    <citation type="submission" date="2014-09" db="EMBL/GenBank/DDBJ databases">
        <title>Sporocytophaga myxococcoides PG-01 genome sequencing.</title>
        <authorList>
            <person name="Liu L."/>
            <person name="Gao P.J."/>
            <person name="Chen G.J."/>
            <person name="Wang L.S."/>
        </authorList>
    </citation>
    <scope>NUCLEOTIDE SEQUENCE [LARGE SCALE GENOMIC DNA]</scope>
    <source>
        <strain evidence="2 3">PG-01</strain>
    </source>
</reference>
<name>A0A098LB41_9BACT</name>
<evidence type="ECO:0000313" key="2">
    <source>
        <dbReference type="EMBL" id="GAL83667.1"/>
    </source>
</evidence>
<dbReference type="eggNOG" id="ENOG502Z89F">
    <property type="taxonomic scope" value="Bacteria"/>
</dbReference>
<accession>A0A098LB41</accession>
<evidence type="ECO:0000313" key="3">
    <source>
        <dbReference type="Proteomes" id="UP000030185"/>
    </source>
</evidence>
<dbReference type="PROSITE" id="PS51257">
    <property type="entry name" value="PROKAR_LIPOPROTEIN"/>
    <property type="match status" value="1"/>
</dbReference>
<dbReference type="AlphaFoldDB" id="A0A098LB41"/>
<dbReference type="OrthoDB" id="1122951at2"/>